<accession>A0A1G7YD61</accession>
<evidence type="ECO:0000256" key="7">
    <source>
        <dbReference type="ARBA" id="ARBA00023014"/>
    </source>
</evidence>
<dbReference type="PROSITE" id="PS51332">
    <property type="entry name" value="B12_BINDING"/>
    <property type="match status" value="1"/>
</dbReference>
<keyword evidence="4" id="KW-0949">S-adenosyl-L-methionine</keyword>
<dbReference type="SFLD" id="SFLDG01082">
    <property type="entry name" value="B12-binding_domain_containing"/>
    <property type="match status" value="1"/>
</dbReference>
<evidence type="ECO:0000313" key="12">
    <source>
        <dbReference type="Proteomes" id="UP000198656"/>
    </source>
</evidence>
<dbReference type="InterPro" id="IPR006638">
    <property type="entry name" value="Elp3/MiaA/NifB-like_rSAM"/>
</dbReference>
<keyword evidence="8" id="KW-0175">Coiled coil</keyword>
<proteinExistence type="predicted"/>
<dbReference type="PANTHER" id="PTHR43409">
    <property type="entry name" value="ANAEROBIC MAGNESIUM-PROTOPORPHYRIN IX MONOMETHYL ESTER CYCLASE-RELATED"/>
    <property type="match status" value="1"/>
</dbReference>
<dbReference type="Pfam" id="PF04055">
    <property type="entry name" value="Radical_SAM"/>
    <property type="match status" value="1"/>
</dbReference>
<dbReference type="GO" id="GO:0051539">
    <property type="term" value="F:4 iron, 4 sulfur cluster binding"/>
    <property type="evidence" value="ECO:0007669"/>
    <property type="project" value="UniProtKB-KW"/>
</dbReference>
<evidence type="ECO:0000256" key="2">
    <source>
        <dbReference type="ARBA" id="ARBA00022603"/>
    </source>
</evidence>
<protein>
    <submittedName>
        <fullName evidence="11">Radical SAM superfamily enzyme YgiQ, UPF0313 family</fullName>
    </submittedName>
</protein>
<dbReference type="GO" id="GO:0031419">
    <property type="term" value="F:cobalamin binding"/>
    <property type="evidence" value="ECO:0007669"/>
    <property type="project" value="InterPro"/>
</dbReference>
<dbReference type="OrthoDB" id="9801424at2"/>
<dbReference type="STRING" id="1121419.SAMN05443529_10816"/>
<dbReference type="SMART" id="SM00729">
    <property type="entry name" value="Elp3"/>
    <property type="match status" value="1"/>
</dbReference>
<dbReference type="InterPro" id="IPR006158">
    <property type="entry name" value="Cobalamin-bd"/>
</dbReference>
<dbReference type="GO" id="GO:0003824">
    <property type="term" value="F:catalytic activity"/>
    <property type="evidence" value="ECO:0007669"/>
    <property type="project" value="InterPro"/>
</dbReference>
<organism evidence="11 12">
    <name type="scientific">Desulfosporosinus hippei DSM 8344</name>
    <dbReference type="NCBI Taxonomy" id="1121419"/>
    <lineage>
        <taxon>Bacteria</taxon>
        <taxon>Bacillati</taxon>
        <taxon>Bacillota</taxon>
        <taxon>Clostridia</taxon>
        <taxon>Eubacteriales</taxon>
        <taxon>Desulfitobacteriaceae</taxon>
        <taxon>Desulfosporosinus</taxon>
    </lineage>
</organism>
<dbReference type="Gene3D" id="3.40.50.280">
    <property type="entry name" value="Cobalamin-binding domain"/>
    <property type="match status" value="1"/>
</dbReference>
<dbReference type="Gene3D" id="3.80.30.20">
    <property type="entry name" value="tm_1862 like domain"/>
    <property type="match status" value="1"/>
</dbReference>
<name>A0A1G7YD61_9FIRM</name>
<comment type="cofactor">
    <cofactor evidence="1">
        <name>[4Fe-4S] cluster</name>
        <dbReference type="ChEBI" id="CHEBI:49883"/>
    </cofactor>
</comment>
<keyword evidence="12" id="KW-1185">Reference proteome</keyword>
<evidence type="ECO:0000256" key="8">
    <source>
        <dbReference type="SAM" id="Coils"/>
    </source>
</evidence>
<evidence type="ECO:0000259" key="10">
    <source>
        <dbReference type="PROSITE" id="PS51918"/>
    </source>
</evidence>
<dbReference type="GO" id="GO:0005829">
    <property type="term" value="C:cytosol"/>
    <property type="evidence" value="ECO:0007669"/>
    <property type="project" value="TreeGrafter"/>
</dbReference>
<evidence type="ECO:0000256" key="3">
    <source>
        <dbReference type="ARBA" id="ARBA00022679"/>
    </source>
</evidence>
<dbReference type="GO" id="GO:0046872">
    <property type="term" value="F:metal ion binding"/>
    <property type="evidence" value="ECO:0007669"/>
    <property type="project" value="UniProtKB-KW"/>
</dbReference>
<keyword evidence="2" id="KW-0489">Methyltransferase</keyword>
<feature type="domain" description="Radical SAM core" evidence="10">
    <location>
        <begin position="152"/>
        <end position="377"/>
    </location>
</feature>
<dbReference type="InterPro" id="IPR023404">
    <property type="entry name" value="rSAM_horseshoe"/>
</dbReference>
<dbReference type="PANTHER" id="PTHR43409:SF7">
    <property type="entry name" value="BLL1977 PROTEIN"/>
    <property type="match status" value="1"/>
</dbReference>
<keyword evidence="5" id="KW-0479">Metal-binding</keyword>
<sequence length="448" mass="51589">MKIKLIQPKMSLRPMDSEFKRLMSPSLSLLVLAALTPKEHSIIIEDENANLLNLEDSPDLVGITVNIDTSNRAYQIAEYYRKKKVPVILGGIHVSANSEEALQFADSVCIGEAENVWLDILSDVSLGQLKPKYYSTIIADPSKIPIPRWSLTPSGKYLYTNIIVASRGCPFKCEFCYNSCDYVHHQYRNRPIANVLEEIKRLKTKHVMFIDDNLIGDIGWTRAFLKEIKPLGLKWNAAVSANILNHLDVLDQMQESGCQSLFIGFESINEQSIRSVQKFQNKRENYERLIHELHKRGIMVNASLVFGFDHDSPQVFQNTLDWLVKNKVETMTAHILTPYPGTVLYERFFAEGRIVDFDLSHYNTANVVFSPKQMSQKELLEGYLWIYKEFYSFKNIFKRIPDHPKQKVPYLLFSLIYRKFGKLISKIASFGFMSSVGRLARKLSYHIE</sequence>
<keyword evidence="7" id="KW-0411">Iron-sulfur</keyword>
<dbReference type="SFLD" id="SFLDS00029">
    <property type="entry name" value="Radical_SAM"/>
    <property type="match status" value="1"/>
</dbReference>
<keyword evidence="6" id="KW-0408">Iron</keyword>
<dbReference type="CDD" id="cd01335">
    <property type="entry name" value="Radical_SAM"/>
    <property type="match status" value="1"/>
</dbReference>
<evidence type="ECO:0000256" key="6">
    <source>
        <dbReference type="ARBA" id="ARBA00023004"/>
    </source>
</evidence>
<dbReference type="Proteomes" id="UP000198656">
    <property type="component" value="Unassembled WGS sequence"/>
</dbReference>
<dbReference type="PROSITE" id="PS51918">
    <property type="entry name" value="RADICAL_SAM"/>
    <property type="match status" value="1"/>
</dbReference>
<evidence type="ECO:0000256" key="4">
    <source>
        <dbReference type="ARBA" id="ARBA00022691"/>
    </source>
</evidence>
<dbReference type="Pfam" id="PF13282">
    <property type="entry name" value="DUF4070"/>
    <property type="match status" value="1"/>
</dbReference>
<dbReference type="Pfam" id="PF02310">
    <property type="entry name" value="B12-binding"/>
    <property type="match status" value="1"/>
</dbReference>
<dbReference type="RefSeq" id="WP_092332289.1">
    <property type="nucleotide sequence ID" value="NZ_FNCP01000008.1"/>
</dbReference>
<feature type="domain" description="B12-binding" evidence="9">
    <location>
        <begin position="2"/>
        <end position="131"/>
    </location>
</feature>
<dbReference type="InterPro" id="IPR058240">
    <property type="entry name" value="rSAM_sf"/>
</dbReference>
<keyword evidence="3" id="KW-0808">Transferase</keyword>
<feature type="coiled-coil region" evidence="8">
    <location>
        <begin position="269"/>
        <end position="296"/>
    </location>
</feature>
<dbReference type="SFLD" id="SFLDG01123">
    <property type="entry name" value="methyltransferase_(Class_B)"/>
    <property type="match status" value="1"/>
</dbReference>
<evidence type="ECO:0000313" key="11">
    <source>
        <dbReference type="EMBL" id="SDG94249.1"/>
    </source>
</evidence>
<evidence type="ECO:0000259" key="9">
    <source>
        <dbReference type="PROSITE" id="PS51332"/>
    </source>
</evidence>
<dbReference type="InterPro" id="IPR051198">
    <property type="entry name" value="BchE-like"/>
</dbReference>
<gene>
    <name evidence="11" type="ORF">SAMN05443529_10816</name>
</gene>
<dbReference type="SUPFAM" id="SSF102114">
    <property type="entry name" value="Radical SAM enzymes"/>
    <property type="match status" value="1"/>
</dbReference>
<dbReference type="InterPro" id="IPR034466">
    <property type="entry name" value="Methyltransferase_Class_B"/>
</dbReference>
<dbReference type="EMBL" id="FNCP01000008">
    <property type="protein sequence ID" value="SDG94249.1"/>
    <property type="molecule type" value="Genomic_DNA"/>
</dbReference>
<dbReference type="AlphaFoldDB" id="A0A1G7YD61"/>
<evidence type="ECO:0000256" key="5">
    <source>
        <dbReference type="ARBA" id="ARBA00022723"/>
    </source>
</evidence>
<dbReference type="InterPro" id="IPR007197">
    <property type="entry name" value="rSAM"/>
</dbReference>
<dbReference type="InterPro" id="IPR025274">
    <property type="entry name" value="DUF4070"/>
</dbReference>
<reference evidence="12" key="1">
    <citation type="submission" date="2016-10" db="EMBL/GenBank/DDBJ databases">
        <authorList>
            <person name="Varghese N."/>
            <person name="Submissions S."/>
        </authorList>
    </citation>
    <scope>NUCLEOTIDE SEQUENCE [LARGE SCALE GENOMIC DNA]</scope>
    <source>
        <strain evidence="12">DSM 8344</strain>
    </source>
</reference>
<evidence type="ECO:0000256" key="1">
    <source>
        <dbReference type="ARBA" id="ARBA00001966"/>
    </source>
</evidence>